<dbReference type="KEGG" id="lit:FPZ52_15730"/>
<dbReference type="InterPro" id="IPR000792">
    <property type="entry name" value="Tscrpt_reg_LuxR_C"/>
</dbReference>
<reference evidence="5 6" key="1">
    <citation type="submission" date="2019-07" db="EMBL/GenBank/DDBJ databases">
        <title>Litoreibacter alkalisoli sp. nov., isolated from saline-alkaline soil.</title>
        <authorList>
            <person name="Wang S."/>
            <person name="Xu L."/>
            <person name="Xing Y.-T."/>
            <person name="Sun J.-Q."/>
        </authorList>
    </citation>
    <scope>NUCLEOTIDE SEQUENCE [LARGE SCALE GENOMIC DNA]</scope>
    <source>
        <strain evidence="5 6">LN3S51</strain>
        <plasmid evidence="5 6">unnamed3</plasmid>
    </source>
</reference>
<dbReference type="InterPro" id="IPR036388">
    <property type="entry name" value="WH-like_DNA-bd_sf"/>
</dbReference>
<feature type="domain" description="HTH luxR-type" evidence="4">
    <location>
        <begin position="43"/>
        <end position="108"/>
    </location>
</feature>
<dbReference type="EMBL" id="CP042264">
    <property type="protein sequence ID" value="QDY71153.1"/>
    <property type="molecule type" value="Genomic_DNA"/>
</dbReference>
<sequence length="114" mass="11927">MDAGTVSALACALPTRKSDQSCAPALALFLSTPERRGPAPQTLLMELFGLTPAEARVAGALANGARTVDVAKDLGVSQTTIAFHMRNLFQKTGTNRQADLVALILAGAMMIRSD</sequence>
<evidence type="ECO:0000256" key="2">
    <source>
        <dbReference type="ARBA" id="ARBA00023125"/>
    </source>
</evidence>
<dbReference type="GO" id="GO:0003677">
    <property type="term" value="F:DNA binding"/>
    <property type="evidence" value="ECO:0007669"/>
    <property type="project" value="UniProtKB-KW"/>
</dbReference>
<keyword evidence="2" id="KW-0238">DNA-binding</keyword>
<evidence type="ECO:0000313" key="5">
    <source>
        <dbReference type="EMBL" id="QDY71153.1"/>
    </source>
</evidence>
<organism evidence="5 6">
    <name type="scientific">Qingshengfaniella alkalisoli</name>
    <dbReference type="NCBI Taxonomy" id="2599296"/>
    <lineage>
        <taxon>Bacteria</taxon>
        <taxon>Pseudomonadati</taxon>
        <taxon>Pseudomonadota</taxon>
        <taxon>Alphaproteobacteria</taxon>
        <taxon>Rhodobacterales</taxon>
        <taxon>Paracoccaceae</taxon>
        <taxon>Qingshengfaniella</taxon>
    </lineage>
</organism>
<gene>
    <name evidence="5" type="ORF">FPZ52_15730</name>
</gene>
<keyword evidence="3" id="KW-0804">Transcription</keyword>
<dbReference type="Proteomes" id="UP000318483">
    <property type="component" value="Plasmid unnamed3"/>
</dbReference>
<keyword evidence="1" id="KW-0805">Transcription regulation</keyword>
<dbReference type="PANTHER" id="PTHR44688:SF16">
    <property type="entry name" value="DNA-BINDING TRANSCRIPTIONAL ACTIVATOR DEVR_DOSR"/>
    <property type="match status" value="1"/>
</dbReference>
<dbReference type="OrthoDB" id="5497412at2"/>
<dbReference type="PROSITE" id="PS50043">
    <property type="entry name" value="HTH_LUXR_2"/>
    <property type="match status" value="1"/>
</dbReference>
<evidence type="ECO:0000256" key="3">
    <source>
        <dbReference type="ARBA" id="ARBA00023163"/>
    </source>
</evidence>
<protein>
    <submittedName>
        <fullName evidence="5">Helix-turn-helix transcriptional regulator</fullName>
    </submittedName>
</protein>
<proteinExistence type="predicted"/>
<name>A0A5B8J039_9RHOB</name>
<dbReference type="PRINTS" id="PR00038">
    <property type="entry name" value="HTHLUXR"/>
</dbReference>
<evidence type="ECO:0000259" key="4">
    <source>
        <dbReference type="PROSITE" id="PS50043"/>
    </source>
</evidence>
<evidence type="ECO:0000313" key="6">
    <source>
        <dbReference type="Proteomes" id="UP000318483"/>
    </source>
</evidence>
<evidence type="ECO:0000256" key="1">
    <source>
        <dbReference type="ARBA" id="ARBA00023015"/>
    </source>
</evidence>
<keyword evidence="5" id="KW-0614">Plasmid</keyword>
<geneLocation type="plasmid" evidence="5 6">
    <name>unnamed3</name>
</geneLocation>
<dbReference type="GO" id="GO:0006355">
    <property type="term" value="P:regulation of DNA-templated transcription"/>
    <property type="evidence" value="ECO:0007669"/>
    <property type="project" value="InterPro"/>
</dbReference>
<dbReference type="SUPFAM" id="SSF46894">
    <property type="entry name" value="C-terminal effector domain of the bipartite response regulators"/>
    <property type="match status" value="1"/>
</dbReference>
<accession>A0A5B8J039</accession>
<dbReference type="PROSITE" id="PS00622">
    <property type="entry name" value="HTH_LUXR_1"/>
    <property type="match status" value="1"/>
</dbReference>
<dbReference type="Gene3D" id="1.10.10.10">
    <property type="entry name" value="Winged helix-like DNA-binding domain superfamily/Winged helix DNA-binding domain"/>
    <property type="match status" value="1"/>
</dbReference>
<dbReference type="InterPro" id="IPR016032">
    <property type="entry name" value="Sig_transdc_resp-reg_C-effctor"/>
</dbReference>
<dbReference type="SMART" id="SM00421">
    <property type="entry name" value="HTH_LUXR"/>
    <property type="match status" value="1"/>
</dbReference>
<dbReference type="AlphaFoldDB" id="A0A5B8J039"/>
<dbReference type="PANTHER" id="PTHR44688">
    <property type="entry name" value="DNA-BINDING TRANSCRIPTIONAL ACTIVATOR DEVR_DOSR"/>
    <property type="match status" value="1"/>
</dbReference>
<keyword evidence="6" id="KW-1185">Reference proteome</keyword>
<dbReference type="Pfam" id="PF00196">
    <property type="entry name" value="GerE"/>
    <property type="match status" value="1"/>
</dbReference>